<dbReference type="GO" id="GO:0016592">
    <property type="term" value="C:mediator complex"/>
    <property type="evidence" value="ECO:0007669"/>
    <property type="project" value="InterPro"/>
</dbReference>
<evidence type="ECO:0000256" key="7">
    <source>
        <dbReference type="RuleBase" id="RU364145"/>
    </source>
</evidence>
<keyword evidence="3 7" id="KW-0805">Transcription regulation</keyword>
<keyword evidence="4 7" id="KW-0010">Activator</keyword>
<dbReference type="EMBL" id="JAGSYN010000267">
    <property type="protein sequence ID" value="KAG7661130.1"/>
    <property type="molecule type" value="Genomic_DNA"/>
</dbReference>
<evidence type="ECO:0000256" key="8">
    <source>
        <dbReference type="SAM" id="MobiDB-lite"/>
    </source>
</evidence>
<organism evidence="9 10">
    <name type="scientific">[Candida] subhashii</name>
    <dbReference type="NCBI Taxonomy" id="561895"/>
    <lineage>
        <taxon>Eukaryota</taxon>
        <taxon>Fungi</taxon>
        <taxon>Dikarya</taxon>
        <taxon>Ascomycota</taxon>
        <taxon>Saccharomycotina</taxon>
        <taxon>Pichiomycetes</taxon>
        <taxon>Debaryomycetaceae</taxon>
        <taxon>Spathaspora</taxon>
    </lineage>
</organism>
<comment type="subunit">
    <text evidence="7">Component of the Mediator complex.</text>
</comment>
<dbReference type="Proteomes" id="UP000694255">
    <property type="component" value="Unassembled WGS sequence"/>
</dbReference>
<feature type="region of interest" description="Disordered" evidence="8">
    <location>
        <begin position="85"/>
        <end position="107"/>
    </location>
</feature>
<evidence type="ECO:0000256" key="3">
    <source>
        <dbReference type="ARBA" id="ARBA00023015"/>
    </source>
</evidence>
<evidence type="ECO:0000256" key="2">
    <source>
        <dbReference type="ARBA" id="ARBA00008089"/>
    </source>
</evidence>
<comment type="subcellular location">
    <subcellularLocation>
        <location evidence="1 7">Nucleus</location>
    </subcellularLocation>
</comment>
<evidence type="ECO:0000256" key="6">
    <source>
        <dbReference type="ARBA" id="ARBA00023242"/>
    </source>
</evidence>
<dbReference type="AlphaFoldDB" id="A0A8J5UT60"/>
<comment type="function">
    <text evidence="7">Component of the Mediator complex, a coactivator involved in the regulated transcription of nearly all RNA polymerase II-dependent genes. Mediator functions as a bridge to convey information from gene-specific regulatory proteins to the basal RNA polymerase II transcription machinery. Mediator is recruited to promoters by direct interactions with regulatory proteins and serves as a scaffold for the assembly of a functional preinitiation complex with RNA polymerase II and the general transcription factors.</text>
</comment>
<keyword evidence="5 7" id="KW-0804">Transcription</keyword>
<dbReference type="Pfam" id="PF07544">
    <property type="entry name" value="Med9"/>
    <property type="match status" value="1"/>
</dbReference>
<reference evidence="9 10" key="1">
    <citation type="journal article" date="2021" name="DNA Res.">
        <title>Genome analysis of Candida subhashii reveals its hybrid nature and dual mitochondrial genome conformations.</title>
        <authorList>
            <person name="Mixao V."/>
            <person name="Hegedusova E."/>
            <person name="Saus E."/>
            <person name="Pryszcz L.P."/>
            <person name="Cillingova A."/>
            <person name="Nosek J."/>
            <person name="Gabaldon T."/>
        </authorList>
    </citation>
    <scope>NUCLEOTIDE SEQUENCE [LARGE SCALE GENOMIC DNA]</scope>
    <source>
        <strain evidence="9 10">CBS 10753</strain>
    </source>
</reference>
<comment type="caution">
    <text evidence="9">The sequence shown here is derived from an EMBL/GenBank/DDBJ whole genome shotgun (WGS) entry which is preliminary data.</text>
</comment>
<dbReference type="GO" id="GO:0003712">
    <property type="term" value="F:transcription coregulator activity"/>
    <property type="evidence" value="ECO:0007669"/>
    <property type="project" value="InterPro"/>
</dbReference>
<dbReference type="OrthoDB" id="4092914at2759"/>
<evidence type="ECO:0000256" key="1">
    <source>
        <dbReference type="ARBA" id="ARBA00004123"/>
    </source>
</evidence>
<proteinExistence type="inferred from homology"/>
<comment type="similarity">
    <text evidence="2 7">Belongs to the Mediator complex subunit 9 family.</text>
</comment>
<dbReference type="InterPro" id="IPR011425">
    <property type="entry name" value="Med9"/>
</dbReference>
<keyword evidence="10" id="KW-1185">Reference proteome</keyword>
<gene>
    <name evidence="7" type="primary">MED9</name>
    <name evidence="9" type="ORF">J8A68_005367</name>
</gene>
<evidence type="ECO:0000256" key="5">
    <source>
        <dbReference type="ARBA" id="ARBA00023163"/>
    </source>
</evidence>
<dbReference type="GO" id="GO:0006357">
    <property type="term" value="P:regulation of transcription by RNA polymerase II"/>
    <property type="evidence" value="ECO:0007669"/>
    <property type="project" value="InterPro"/>
</dbReference>
<protein>
    <recommendedName>
        <fullName evidence="7">Mediator of RNA polymerase II transcription subunit 9</fullName>
    </recommendedName>
    <alternativeName>
        <fullName evidence="7">Mediator complex subunit 9</fullName>
    </alternativeName>
</protein>
<accession>A0A8J5UT60</accession>
<name>A0A8J5UT60_9ASCO</name>
<evidence type="ECO:0000313" key="9">
    <source>
        <dbReference type="EMBL" id="KAG7661130.1"/>
    </source>
</evidence>
<sequence length="206" mass="23357">MSTPNSISPPMLGDIKTGTPLEITFDTSLIDNVTGQVIQNVEEPSSLKTDDMSNLENKDAMDIDYSIPSDTIKMFEEAREDIVMKDSGNGTPDQNPNPEEEGDEDDPIQKMRRMHILPDLFNMIHDLLRGKISAKDFDNTAGSLRLKLATLKKYMQEVEGIGETLQNTQLKIENLKQNNEMKYSLLKQFKLKVNLELEDDQNNDLH</sequence>
<evidence type="ECO:0000313" key="10">
    <source>
        <dbReference type="Proteomes" id="UP000694255"/>
    </source>
</evidence>
<evidence type="ECO:0000256" key="4">
    <source>
        <dbReference type="ARBA" id="ARBA00023159"/>
    </source>
</evidence>
<keyword evidence="6 7" id="KW-0539">Nucleus</keyword>